<sequence length="125" mass="14351">MIWLSNSLVSLDLDLNLIALDIFQFQLLTCAITLRFIPCFLLYEWITPADTMRLAEDEIIQNHHQYSNQIHHHIKLQADSTIKSHNELDMYQALSNLLQLSIIVPSSNYIQAILLSPDSSQSIQS</sequence>
<reference evidence="1" key="1">
    <citation type="submission" date="2021-03" db="EMBL/GenBank/DDBJ databases">
        <title>Draft genome sequence of rust myrtle Austropuccinia psidii MF-1, a brazilian biotype.</title>
        <authorList>
            <person name="Quecine M.C."/>
            <person name="Pachon D.M.R."/>
            <person name="Bonatelli M.L."/>
            <person name="Correr F.H."/>
            <person name="Franceschini L.M."/>
            <person name="Leite T.F."/>
            <person name="Margarido G.R.A."/>
            <person name="Almeida C.A."/>
            <person name="Ferrarezi J.A."/>
            <person name="Labate C.A."/>
        </authorList>
    </citation>
    <scope>NUCLEOTIDE SEQUENCE</scope>
    <source>
        <strain evidence="1">MF-1</strain>
    </source>
</reference>
<name>A0A9Q3GBF4_9BASI</name>
<keyword evidence="2" id="KW-1185">Reference proteome</keyword>
<dbReference type="OrthoDB" id="264354at2759"/>
<proteinExistence type="predicted"/>
<dbReference type="AlphaFoldDB" id="A0A9Q3GBF4"/>
<protein>
    <submittedName>
        <fullName evidence="1">Uncharacterized protein</fullName>
    </submittedName>
</protein>
<dbReference type="EMBL" id="AVOT02000025">
    <property type="protein sequence ID" value="MBW0460541.1"/>
    <property type="molecule type" value="Genomic_DNA"/>
</dbReference>
<accession>A0A9Q3GBF4</accession>
<evidence type="ECO:0000313" key="1">
    <source>
        <dbReference type="EMBL" id="MBW0460541.1"/>
    </source>
</evidence>
<organism evidence="1 2">
    <name type="scientific">Austropuccinia psidii MF-1</name>
    <dbReference type="NCBI Taxonomy" id="1389203"/>
    <lineage>
        <taxon>Eukaryota</taxon>
        <taxon>Fungi</taxon>
        <taxon>Dikarya</taxon>
        <taxon>Basidiomycota</taxon>
        <taxon>Pucciniomycotina</taxon>
        <taxon>Pucciniomycetes</taxon>
        <taxon>Pucciniales</taxon>
        <taxon>Sphaerophragmiaceae</taxon>
        <taxon>Austropuccinia</taxon>
    </lineage>
</organism>
<dbReference type="Proteomes" id="UP000765509">
    <property type="component" value="Unassembled WGS sequence"/>
</dbReference>
<evidence type="ECO:0000313" key="2">
    <source>
        <dbReference type="Proteomes" id="UP000765509"/>
    </source>
</evidence>
<gene>
    <name evidence="1" type="ORF">O181_000256</name>
</gene>
<comment type="caution">
    <text evidence="1">The sequence shown here is derived from an EMBL/GenBank/DDBJ whole genome shotgun (WGS) entry which is preliminary data.</text>
</comment>